<gene>
    <name evidence="2" type="ORF">FJT64_026382</name>
</gene>
<feature type="region of interest" description="Disordered" evidence="1">
    <location>
        <begin position="66"/>
        <end position="112"/>
    </location>
</feature>
<proteinExistence type="predicted"/>
<sequence length="166" mass="18221">MEIMHEPERPSGADEPDLLELTAQMGDVRIGGRPVSALLAHQAAPPRPVPLLSQSQYRPPEPAVVYSVSVSPPQPPAGLGQRPGPQLSPSHYQPGSGLTAEYLPSSSPYQPSVDNRLRWAESNHRLRRECDRMVTEIQELRTATASTSELCQFQQRGVDTATYSVR</sequence>
<dbReference type="Proteomes" id="UP000440578">
    <property type="component" value="Unassembled WGS sequence"/>
</dbReference>
<keyword evidence="3" id="KW-1185">Reference proteome</keyword>
<dbReference type="EMBL" id="VIIS01001178">
    <property type="protein sequence ID" value="KAF0301268.1"/>
    <property type="molecule type" value="Genomic_DNA"/>
</dbReference>
<accession>A0A6A4WGV1</accession>
<evidence type="ECO:0000313" key="2">
    <source>
        <dbReference type="EMBL" id="KAF0301268.1"/>
    </source>
</evidence>
<reference evidence="2 3" key="1">
    <citation type="submission" date="2019-07" db="EMBL/GenBank/DDBJ databases">
        <title>Draft genome assembly of a fouling barnacle, Amphibalanus amphitrite (Darwin, 1854): The first reference genome for Thecostraca.</title>
        <authorList>
            <person name="Kim W."/>
        </authorList>
    </citation>
    <scope>NUCLEOTIDE SEQUENCE [LARGE SCALE GENOMIC DNA]</scope>
    <source>
        <strain evidence="2">SNU_AA5</strain>
        <tissue evidence="2">Soma without cirri and trophi</tissue>
    </source>
</reference>
<name>A0A6A4WGV1_AMPAM</name>
<evidence type="ECO:0000313" key="3">
    <source>
        <dbReference type="Proteomes" id="UP000440578"/>
    </source>
</evidence>
<evidence type="ECO:0000256" key="1">
    <source>
        <dbReference type="SAM" id="MobiDB-lite"/>
    </source>
</evidence>
<dbReference type="OrthoDB" id="6367910at2759"/>
<comment type="caution">
    <text evidence="2">The sequence shown here is derived from an EMBL/GenBank/DDBJ whole genome shotgun (WGS) entry which is preliminary data.</text>
</comment>
<dbReference type="AlphaFoldDB" id="A0A6A4WGV1"/>
<protein>
    <submittedName>
        <fullName evidence="2">Uncharacterized protein</fullName>
    </submittedName>
</protein>
<organism evidence="2 3">
    <name type="scientific">Amphibalanus amphitrite</name>
    <name type="common">Striped barnacle</name>
    <name type="synonym">Balanus amphitrite</name>
    <dbReference type="NCBI Taxonomy" id="1232801"/>
    <lineage>
        <taxon>Eukaryota</taxon>
        <taxon>Metazoa</taxon>
        <taxon>Ecdysozoa</taxon>
        <taxon>Arthropoda</taxon>
        <taxon>Crustacea</taxon>
        <taxon>Multicrustacea</taxon>
        <taxon>Cirripedia</taxon>
        <taxon>Thoracica</taxon>
        <taxon>Thoracicalcarea</taxon>
        <taxon>Balanomorpha</taxon>
        <taxon>Balanoidea</taxon>
        <taxon>Balanidae</taxon>
        <taxon>Amphibalaninae</taxon>
        <taxon>Amphibalanus</taxon>
    </lineage>
</organism>